<evidence type="ECO:0008006" key="3">
    <source>
        <dbReference type="Google" id="ProtNLM"/>
    </source>
</evidence>
<proteinExistence type="predicted"/>
<dbReference type="eggNOG" id="ENOG5033BZN">
    <property type="taxonomic scope" value="Bacteria"/>
</dbReference>
<dbReference type="STRING" id="225849.swp_2816"/>
<dbReference type="EMBL" id="CP000472">
    <property type="protein sequence ID" value="ACJ29542.1"/>
    <property type="molecule type" value="Genomic_DNA"/>
</dbReference>
<dbReference type="AlphaFoldDB" id="B8CPG6"/>
<protein>
    <recommendedName>
        <fullName evidence="3">DUF2835 family protein</fullName>
    </recommendedName>
</protein>
<dbReference type="RefSeq" id="WP_020912896.1">
    <property type="nucleotide sequence ID" value="NC_011566.1"/>
</dbReference>
<sequence>MQQSNQVFQFPLNISYEDFLPYYRGQVTKVEVVDLAGRTLWISARHFRPFFTRSGIKAYFEMVVDSQGNLIQLNKI</sequence>
<evidence type="ECO:0000313" key="1">
    <source>
        <dbReference type="EMBL" id="ACJ29542.1"/>
    </source>
</evidence>
<dbReference type="KEGG" id="swp:swp_2816"/>
<reference evidence="1 2" key="1">
    <citation type="journal article" date="2008" name="PLoS ONE">
        <title>Environmental adaptation: genomic analysis of the piezotolerant and psychrotolerant deep-sea iron reducing bacterium Shewanella piezotolerans WP3.</title>
        <authorList>
            <person name="Wang F."/>
            <person name="Wang J."/>
            <person name="Jian H."/>
            <person name="Zhang B."/>
            <person name="Li S."/>
            <person name="Wang F."/>
            <person name="Zeng X."/>
            <person name="Gao L."/>
            <person name="Bartlett D.H."/>
            <person name="Yu J."/>
            <person name="Hu S."/>
            <person name="Xiao X."/>
        </authorList>
    </citation>
    <scope>NUCLEOTIDE SEQUENCE [LARGE SCALE GENOMIC DNA]</scope>
    <source>
        <strain evidence="2">WP3 / JCM 13877</strain>
    </source>
</reference>
<accession>B8CPG6</accession>
<keyword evidence="2" id="KW-1185">Reference proteome</keyword>
<dbReference type="Proteomes" id="UP000000753">
    <property type="component" value="Chromosome"/>
</dbReference>
<gene>
    <name evidence="1" type="ordered locus">swp_2816</name>
</gene>
<dbReference type="HOGENOM" id="CLU_185065_1_0_6"/>
<evidence type="ECO:0000313" key="2">
    <source>
        <dbReference type="Proteomes" id="UP000000753"/>
    </source>
</evidence>
<dbReference type="InterPro" id="IPR021363">
    <property type="entry name" value="DUF2835"/>
</dbReference>
<dbReference type="Pfam" id="PF11197">
    <property type="entry name" value="DUF2835"/>
    <property type="match status" value="1"/>
</dbReference>
<name>B8CPG6_SHEPW</name>
<organism evidence="1 2">
    <name type="scientific">Shewanella piezotolerans (strain WP3 / JCM 13877)</name>
    <dbReference type="NCBI Taxonomy" id="225849"/>
    <lineage>
        <taxon>Bacteria</taxon>
        <taxon>Pseudomonadati</taxon>
        <taxon>Pseudomonadota</taxon>
        <taxon>Gammaproteobacteria</taxon>
        <taxon>Alteromonadales</taxon>
        <taxon>Shewanellaceae</taxon>
        <taxon>Shewanella</taxon>
    </lineage>
</organism>
<dbReference type="OrthoDB" id="5600793at2"/>